<dbReference type="Gene3D" id="3.30.1360.200">
    <property type="match status" value="1"/>
</dbReference>
<gene>
    <name evidence="4" type="ORF">SAMN02910265_02059</name>
</gene>
<proteinExistence type="predicted"/>
<feature type="compositionally biased region" description="Low complexity" evidence="1">
    <location>
        <begin position="28"/>
        <end position="47"/>
    </location>
</feature>
<protein>
    <recommendedName>
        <fullName evidence="3">SecDF P1 head subdomain domain-containing protein</fullName>
    </recommendedName>
</protein>
<dbReference type="OrthoDB" id="1822466at2"/>
<name>A0A1H6JZ30_RUMFL</name>
<sequence length="172" mass="18854">MKKKYLLLASALLMLTSCSNPLSKNSSTETTTAPKTTTQEQTTEPTTAAKSQIFFRMGEDASTEPFLTSDHITDCSMEILPSDSGESTYVVDIFFDEEGKEIFAKATTEAAENKGIISTWYNEYLISRATVDEPITNGAAVISGTDFREAGKIAGWIYECIEKSETNNNEGE</sequence>
<dbReference type="InterPro" id="IPR054384">
    <property type="entry name" value="SecDF_P1_head"/>
</dbReference>
<feature type="signal peptide" evidence="2">
    <location>
        <begin position="1"/>
        <end position="19"/>
    </location>
</feature>
<organism evidence="4 5">
    <name type="scientific">Ruminococcus flavefaciens</name>
    <dbReference type="NCBI Taxonomy" id="1265"/>
    <lineage>
        <taxon>Bacteria</taxon>
        <taxon>Bacillati</taxon>
        <taxon>Bacillota</taxon>
        <taxon>Clostridia</taxon>
        <taxon>Eubacteriales</taxon>
        <taxon>Oscillospiraceae</taxon>
        <taxon>Ruminococcus</taxon>
    </lineage>
</organism>
<evidence type="ECO:0000259" key="3">
    <source>
        <dbReference type="Pfam" id="PF22599"/>
    </source>
</evidence>
<evidence type="ECO:0000256" key="2">
    <source>
        <dbReference type="SAM" id="SignalP"/>
    </source>
</evidence>
<accession>A0A1H6JZ30</accession>
<feature type="region of interest" description="Disordered" evidence="1">
    <location>
        <begin position="22"/>
        <end position="47"/>
    </location>
</feature>
<reference evidence="4 5" key="1">
    <citation type="submission" date="2016-10" db="EMBL/GenBank/DDBJ databases">
        <authorList>
            <person name="de Groot N.N."/>
        </authorList>
    </citation>
    <scope>NUCLEOTIDE SEQUENCE [LARGE SCALE GENOMIC DNA]</scope>
    <source>
        <strain evidence="4 5">YAD2003</strain>
    </source>
</reference>
<keyword evidence="2" id="KW-0732">Signal</keyword>
<dbReference type="EMBL" id="FNWV01000007">
    <property type="protein sequence ID" value="SEH67746.1"/>
    <property type="molecule type" value="Genomic_DNA"/>
</dbReference>
<evidence type="ECO:0000256" key="1">
    <source>
        <dbReference type="SAM" id="MobiDB-lite"/>
    </source>
</evidence>
<feature type="domain" description="SecDF P1 head subdomain" evidence="3">
    <location>
        <begin position="63"/>
        <end position="154"/>
    </location>
</feature>
<evidence type="ECO:0000313" key="5">
    <source>
        <dbReference type="Proteomes" id="UP000183190"/>
    </source>
</evidence>
<dbReference type="AlphaFoldDB" id="A0A1H6JZ30"/>
<dbReference type="Proteomes" id="UP000183190">
    <property type="component" value="Unassembled WGS sequence"/>
</dbReference>
<dbReference type="PROSITE" id="PS51257">
    <property type="entry name" value="PROKAR_LIPOPROTEIN"/>
    <property type="match status" value="1"/>
</dbReference>
<dbReference type="Pfam" id="PF22599">
    <property type="entry name" value="SecDF_P1_head"/>
    <property type="match status" value="1"/>
</dbReference>
<feature type="chain" id="PRO_5039092528" description="SecDF P1 head subdomain domain-containing protein" evidence="2">
    <location>
        <begin position="20"/>
        <end position="172"/>
    </location>
</feature>
<dbReference type="RefSeq" id="WP_074717074.1">
    <property type="nucleotide sequence ID" value="NZ_FNWV01000007.1"/>
</dbReference>
<evidence type="ECO:0000313" key="4">
    <source>
        <dbReference type="EMBL" id="SEH67746.1"/>
    </source>
</evidence>